<dbReference type="Pfam" id="PF12796">
    <property type="entry name" value="Ank_2"/>
    <property type="match status" value="1"/>
</dbReference>
<dbReference type="PANTHER" id="PTHR24180:SF45">
    <property type="entry name" value="POLY [ADP-RIBOSE] POLYMERASE TANKYRASE"/>
    <property type="match status" value="1"/>
</dbReference>
<feature type="repeat" description="ANK" evidence="7">
    <location>
        <begin position="293"/>
        <end position="325"/>
    </location>
</feature>
<dbReference type="STRING" id="5514.A0A395RHJ0"/>
<feature type="region of interest" description="Disordered" evidence="8">
    <location>
        <begin position="434"/>
        <end position="467"/>
    </location>
</feature>
<dbReference type="SUPFAM" id="SSF48403">
    <property type="entry name" value="Ankyrin repeat"/>
    <property type="match status" value="1"/>
</dbReference>
<dbReference type="PANTHER" id="PTHR24180">
    <property type="entry name" value="CYCLIN-DEPENDENT KINASE INHIBITOR 2C-RELATED"/>
    <property type="match status" value="1"/>
</dbReference>
<keyword evidence="4 9" id="KW-1133">Transmembrane helix</keyword>
<dbReference type="Gene3D" id="1.25.40.20">
    <property type="entry name" value="Ankyrin repeat-containing domain"/>
    <property type="match status" value="2"/>
</dbReference>
<dbReference type="GO" id="GO:0016020">
    <property type="term" value="C:membrane"/>
    <property type="evidence" value="ECO:0007669"/>
    <property type="project" value="UniProtKB-SubCell"/>
</dbReference>
<evidence type="ECO:0000256" key="9">
    <source>
        <dbReference type="SAM" id="Phobius"/>
    </source>
</evidence>
<dbReference type="Gene3D" id="1.20.58.340">
    <property type="entry name" value="Magnesium transport protein CorA, transmembrane region"/>
    <property type="match status" value="1"/>
</dbReference>
<feature type="non-terminal residue" evidence="10">
    <location>
        <position position="1006"/>
    </location>
</feature>
<dbReference type="PROSITE" id="PS50297">
    <property type="entry name" value="ANK_REP_REGION"/>
    <property type="match status" value="1"/>
</dbReference>
<keyword evidence="5 7" id="KW-0040">ANK repeat</keyword>
<evidence type="ECO:0000313" key="10">
    <source>
        <dbReference type="EMBL" id="RGP59555.1"/>
    </source>
</evidence>
<dbReference type="Proteomes" id="UP000266152">
    <property type="component" value="Unassembled WGS sequence"/>
</dbReference>
<feature type="compositionally biased region" description="Acidic residues" evidence="8">
    <location>
        <begin position="447"/>
        <end position="460"/>
    </location>
</feature>
<dbReference type="InterPro" id="IPR051637">
    <property type="entry name" value="Ank_repeat_dom-contain_49"/>
</dbReference>
<dbReference type="InterPro" id="IPR002110">
    <property type="entry name" value="Ankyrin_rpt"/>
</dbReference>
<keyword evidence="11" id="KW-1185">Reference proteome</keyword>
<name>A0A395RHJ0_FUSSP</name>
<evidence type="ECO:0000256" key="1">
    <source>
        <dbReference type="ARBA" id="ARBA00004141"/>
    </source>
</evidence>
<dbReference type="InterPro" id="IPR036770">
    <property type="entry name" value="Ankyrin_rpt-contain_sf"/>
</dbReference>
<feature type="transmembrane region" description="Helical" evidence="9">
    <location>
        <begin position="959"/>
        <end position="982"/>
    </location>
</feature>
<feature type="compositionally biased region" description="Basic and acidic residues" evidence="8">
    <location>
        <begin position="550"/>
        <end position="563"/>
    </location>
</feature>
<evidence type="ECO:0000256" key="8">
    <source>
        <dbReference type="SAM" id="MobiDB-lite"/>
    </source>
</evidence>
<dbReference type="InterPro" id="IPR002523">
    <property type="entry name" value="MgTranspt_CorA/ZnTranspt_ZntB"/>
</dbReference>
<feature type="compositionally biased region" description="Basic and acidic residues" evidence="8">
    <location>
        <begin position="484"/>
        <end position="503"/>
    </location>
</feature>
<dbReference type="GO" id="GO:0046873">
    <property type="term" value="F:metal ion transmembrane transporter activity"/>
    <property type="evidence" value="ECO:0007669"/>
    <property type="project" value="InterPro"/>
</dbReference>
<reference evidence="10 11" key="1">
    <citation type="journal article" date="2018" name="PLoS Pathog.">
        <title>Evolution of structural diversity of trichothecenes, a family of toxins produced by plant pathogenic and entomopathogenic fungi.</title>
        <authorList>
            <person name="Proctor R.H."/>
            <person name="McCormick S.P."/>
            <person name="Kim H.S."/>
            <person name="Cardoza R.E."/>
            <person name="Stanley A.M."/>
            <person name="Lindo L."/>
            <person name="Kelly A."/>
            <person name="Brown D.W."/>
            <person name="Lee T."/>
            <person name="Vaughan M.M."/>
            <person name="Alexander N.J."/>
            <person name="Busman M."/>
            <person name="Gutierrez S."/>
        </authorList>
    </citation>
    <scope>NUCLEOTIDE SEQUENCE [LARGE SCALE GENOMIC DNA]</scope>
    <source>
        <strain evidence="10 11">NRRL 3299</strain>
    </source>
</reference>
<evidence type="ECO:0000256" key="5">
    <source>
        <dbReference type="ARBA" id="ARBA00023043"/>
    </source>
</evidence>
<dbReference type="SUPFAM" id="SSF144083">
    <property type="entry name" value="Magnesium transport protein CorA, transmembrane region"/>
    <property type="match status" value="1"/>
</dbReference>
<dbReference type="EMBL" id="PXOF01000214">
    <property type="protein sequence ID" value="RGP59555.1"/>
    <property type="molecule type" value="Genomic_DNA"/>
</dbReference>
<keyword evidence="3" id="KW-0677">Repeat</keyword>
<protein>
    <submittedName>
        <fullName evidence="10">Uncharacterized protein</fullName>
    </submittedName>
</protein>
<dbReference type="AlphaFoldDB" id="A0A395RHJ0"/>
<dbReference type="PROSITE" id="PS50088">
    <property type="entry name" value="ANK_REPEAT"/>
    <property type="match status" value="2"/>
</dbReference>
<feature type="region of interest" description="Disordered" evidence="8">
    <location>
        <begin position="531"/>
        <end position="580"/>
    </location>
</feature>
<gene>
    <name evidence="10" type="ORF">FSPOR_11237</name>
</gene>
<feature type="compositionally biased region" description="Polar residues" evidence="8">
    <location>
        <begin position="566"/>
        <end position="578"/>
    </location>
</feature>
<feature type="compositionally biased region" description="Basic and acidic residues" evidence="8">
    <location>
        <begin position="533"/>
        <end position="543"/>
    </location>
</feature>
<organism evidence="10 11">
    <name type="scientific">Fusarium sporotrichioides</name>
    <dbReference type="NCBI Taxonomy" id="5514"/>
    <lineage>
        <taxon>Eukaryota</taxon>
        <taxon>Fungi</taxon>
        <taxon>Dikarya</taxon>
        <taxon>Ascomycota</taxon>
        <taxon>Pezizomycotina</taxon>
        <taxon>Sordariomycetes</taxon>
        <taxon>Hypocreomycetidae</taxon>
        <taxon>Hypocreales</taxon>
        <taxon>Nectriaceae</taxon>
        <taxon>Fusarium</taxon>
    </lineage>
</organism>
<evidence type="ECO:0000256" key="2">
    <source>
        <dbReference type="ARBA" id="ARBA00022692"/>
    </source>
</evidence>
<evidence type="ECO:0000313" key="11">
    <source>
        <dbReference type="Proteomes" id="UP000266152"/>
    </source>
</evidence>
<keyword evidence="2 9" id="KW-0812">Transmembrane</keyword>
<feature type="repeat" description="ANK" evidence="7">
    <location>
        <begin position="256"/>
        <end position="292"/>
    </location>
</feature>
<evidence type="ECO:0000256" key="4">
    <source>
        <dbReference type="ARBA" id="ARBA00022989"/>
    </source>
</evidence>
<proteinExistence type="predicted"/>
<evidence type="ECO:0000256" key="7">
    <source>
        <dbReference type="PROSITE-ProRule" id="PRU00023"/>
    </source>
</evidence>
<dbReference type="Pfam" id="PF01544">
    <property type="entry name" value="CorA"/>
    <property type="match status" value="1"/>
</dbReference>
<comment type="subcellular location">
    <subcellularLocation>
        <location evidence="1">Membrane</location>
        <topology evidence="1">Multi-pass membrane protein</topology>
    </subcellularLocation>
</comment>
<keyword evidence="6 9" id="KW-0472">Membrane</keyword>
<comment type="caution">
    <text evidence="10">The sequence shown here is derived from an EMBL/GenBank/DDBJ whole genome shotgun (WGS) entry which is preliminary data.</text>
</comment>
<evidence type="ECO:0000256" key="3">
    <source>
        <dbReference type="ARBA" id="ARBA00022737"/>
    </source>
</evidence>
<sequence length="1006" mass="114438">MAPPNIMSRSLQVPRSRAFSRLQDKVWSAAVNEADGKLKEILETALEAKPDSEAHPAVSNHPTSDGDIEANDPAQPNALDWKSRIEKTVRTTLQRNPTPRNEALEEARDWVQLIENTCRPLTAYEANQIDFAVAVGESVSILFVAICRGHDLNANYLLKAPKGKVDLRMQFTWRKRTVLHQAVIKKNLNIVSQILRHNSMAPLEYIDVGDTYGYTPLYQVTEEVGSYEFDDAAGIMPKILGKLLQYRADVDATGDEGWTPLHNLILGQPNEAARACLKYLLEAKAEVNTKDKYGDSPLHDACRNRDEDIITMLLNWGAEIDCLNNNHETPRQLFSSQDVGSPLSEDEKKFFSQELSFLQRETRRQKKFNYLPIAHTDYSRTIRQDCMHFPVYFRHQWEGYAPESDKNTWLSWSPTGIKVSHVLYRKTEDAKRLTEAGAAEELSSGDTPEDDEEDDGELVDEDPKSTFLSDCELRVKESVGNLLQDRKYEEGRTEQETDNKTNSDSDGMLQGELSPTALSGRSWKWINFPANNIKEKPEPKEAKQQQQKAPTKDSGSEGAKKLADQMPNTPGKSTQQSLDTKDVPSWINAECFIKSSSMISLVLPFLDFDNEMKEAKDELLEQERVIQRRYSPFTGMHGVQMSQTLDDTASGFGQSNSGNSDIRTTAEQVIYRWSEKHSETESEDDKQAVRARTRDFGTKGLAKLGYWLQKWFHKQGETLAEGAKIENEATNRNHPRMETGLNERANGKKANHAKNKAIQQSFRKSWLMVRQLWLWKLDDIKSSGELIMRIVSETVKFIDEFKWAGLGHHVLDIFEGEISIEMDKEARYYKDFENTVQDLELVNQTISDAAHSTWQLKDIRDELRLLQRLSETQLEVVRKVAEILWPIKLPGNPSLSKEDRKTLRANFVRDLGLETLIQRVTRLNQDAYTTLGGFSTIIQAMQAEASLKEAESARFMNHIILPFTIVTVIFTPLSFLTSLFAVNSDGFPHNDDGELRIPADWLGWNL</sequence>
<dbReference type="SMART" id="SM00248">
    <property type="entry name" value="ANK"/>
    <property type="match status" value="5"/>
</dbReference>
<feature type="region of interest" description="Disordered" evidence="8">
    <location>
        <begin position="482"/>
        <end position="516"/>
    </location>
</feature>
<accession>A0A395RHJ0</accession>
<evidence type="ECO:0000256" key="6">
    <source>
        <dbReference type="ARBA" id="ARBA00023136"/>
    </source>
</evidence>
<feature type="region of interest" description="Disordered" evidence="8">
    <location>
        <begin position="48"/>
        <end position="76"/>
    </location>
</feature>
<dbReference type="InterPro" id="IPR045863">
    <property type="entry name" value="CorA_TM1_TM2"/>
</dbReference>